<gene>
    <name evidence="4" type="ORF">ACFP1M_01925</name>
</gene>
<evidence type="ECO:0000313" key="5">
    <source>
        <dbReference type="Proteomes" id="UP001596258"/>
    </source>
</evidence>
<dbReference type="PROSITE" id="PS50943">
    <property type="entry name" value="HTH_CROC1"/>
    <property type="match status" value="1"/>
</dbReference>
<keyword evidence="1" id="KW-0238">DNA-binding</keyword>
<proteinExistence type="predicted"/>
<dbReference type="Proteomes" id="UP001596258">
    <property type="component" value="Unassembled WGS sequence"/>
</dbReference>
<evidence type="ECO:0000313" key="4">
    <source>
        <dbReference type="EMBL" id="MFC6288971.1"/>
    </source>
</evidence>
<protein>
    <submittedName>
        <fullName evidence="4">Helix-turn-helix domain-containing protein</fullName>
    </submittedName>
</protein>
<dbReference type="RefSeq" id="WP_125577542.1">
    <property type="nucleotide sequence ID" value="NZ_JBHSSO010000007.1"/>
</dbReference>
<dbReference type="InterPro" id="IPR001387">
    <property type="entry name" value="Cro/C1-type_HTH"/>
</dbReference>
<sequence>MGEIGDNIRRARILREMTQEYVSNELNISRQSISRWENGRGYPDVEKLVKLSVLYDVTMDYLLLGKDDPSAANKPSSKSGANCLTFKVMLVVGFLSTLLGHLVISTIM</sequence>
<dbReference type="EMBL" id="JBHSSO010000007">
    <property type="protein sequence ID" value="MFC6288971.1"/>
    <property type="molecule type" value="Genomic_DNA"/>
</dbReference>
<feature type="domain" description="HTH cro/C1-type" evidence="3">
    <location>
        <begin position="8"/>
        <end position="62"/>
    </location>
</feature>
<dbReference type="Pfam" id="PF01381">
    <property type="entry name" value="HTH_3"/>
    <property type="match status" value="1"/>
</dbReference>
<keyword evidence="5" id="KW-1185">Reference proteome</keyword>
<evidence type="ECO:0000259" key="3">
    <source>
        <dbReference type="PROSITE" id="PS50943"/>
    </source>
</evidence>
<dbReference type="SUPFAM" id="SSF47413">
    <property type="entry name" value="lambda repressor-like DNA-binding domains"/>
    <property type="match status" value="1"/>
</dbReference>
<dbReference type="PANTHER" id="PTHR46558:SF4">
    <property type="entry name" value="DNA-BIDING PHAGE PROTEIN"/>
    <property type="match status" value="1"/>
</dbReference>
<dbReference type="CDD" id="cd00093">
    <property type="entry name" value="HTH_XRE"/>
    <property type="match status" value="1"/>
</dbReference>
<name>A0ABW1U8H4_9LACO</name>
<dbReference type="SMART" id="SM00530">
    <property type="entry name" value="HTH_XRE"/>
    <property type="match status" value="1"/>
</dbReference>
<keyword evidence="2" id="KW-0812">Transmembrane</keyword>
<keyword evidence="2" id="KW-1133">Transmembrane helix</keyword>
<evidence type="ECO:0000256" key="1">
    <source>
        <dbReference type="ARBA" id="ARBA00023125"/>
    </source>
</evidence>
<dbReference type="InterPro" id="IPR010982">
    <property type="entry name" value="Lambda_DNA-bd_dom_sf"/>
</dbReference>
<organism evidence="4 5">
    <name type="scientific">Levilactobacillus angrenensis</name>
    <dbReference type="NCBI Taxonomy" id="2486020"/>
    <lineage>
        <taxon>Bacteria</taxon>
        <taxon>Bacillati</taxon>
        <taxon>Bacillota</taxon>
        <taxon>Bacilli</taxon>
        <taxon>Lactobacillales</taxon>
        <taxon>Lactobacillaceae</taxon>
        <taxon>Levilactobacillus</taxon>
    </lineage>
</organism>
<dbReference type="PANTHER" id="PTHR46558">
    <property type="entry name" value="TRACRIPTIONAL REGULATORY PROTEIN-RELATED-RELATED"/>
    <property type="match status" value="1"/>
</dbReference>
<reference evidence="5" key="1">
    <citation type="journal article" date="2019" name="Int. J. Syst. Evol. Microbiol.">
        <title>The Global Catalogue of Microorganisms (GCM) 10K type strain sequencing project: providing services to taxonomists for standard genome sequencing and annotation.</title>
        <authorList>
            <consortium name="The Broad Institute Genomics Platform"/>
            <consortium name="The Broad Institute Genome Sequencing Center for Infectious Disease"/>
            <person name="Wu L."/>
            <person name="Ma J."/>
        </authorList>
    </citation>
    <scope>NUCLEOTIDE SEQUENCE [LARGE SCALE GENOMIC DNA]</scope>
    <source>
        <strain evidence="5">CCM 8893</strain>
    </source>
</reference>
<comment type="caution">
    <text evidence="4">The sequence shown here is derived from an EMBL/GenBank/DDBJ whole genome shotgun (WGS) entry which is preliminary data.</text>
</comment>
<keyword evidence="2" id="KW-0472">Membrane</keyword>
<dbReference type="Gene3D" id="1.10.260.40">
    <property type="entry name" value="lambda repressor-like DNA-binding domains"/>
    <property type="match status" value="1"/>
</dbReference>
<evidence type="ECO:0000256" key="2">
    <source>
        <dbReference type="SAM" id="Phobius"/>
    </source>
</evidence>
<accession>A0ABW1U8H4</accession>
<feature type="transmembrane region" description="Helical" evidence="2">
    <location>
        <begin position="84"/>
        <end position="104"/>
    </location>
</feature>